<proteinExistence type="predicted"/>
<keyword evidence="2" id="KW-1185">Reference proteome</keyword>
<dbReference type="InterPro" id="IPR036282">
    <property type="entry name" value="Glutathione-S-Trfase_C_sf"/>
</dbReference>
<protein>
    <recommendedName>
        <fullName evidence="3">GST C-terminal domain-containing protein</fullName>
    </recommendedName>
</protein>
<dbReference type="SUPFAM" id="SSF47616">
    <property type="entry name" value="GST C-terminal domain-like"/>
    <property type="match status" value="1"/>
</dbReference>
<dbReference type="eggNOG" id="COG0625">
    <property type="taxonomic scope" value="Bacteria"/>
</dbReference>
<dbReference type="CDD" id="cd03207">
    <property type="entry name" value="GST_C_8"/>
    <property type="match status" value="1"/>
</dbReference>
<reference evidence="1 2" key="1">
    <citation type="journal article" date="2013" name="Genome Announc.">
        <title>Genome Sequence of Novosphingobium lindaniclasticum LE124T, Isolated from a Hexachlorocyclohexane Dumpsite.</title>
        <authorList>
            <person name="Saxena A."/>
            <person name="Nayyar N."/>
            <person name="Sangwan N."/>
            <person name="Kumari R."/>
            <person name="Khurana J.P."/>
            <person name="Lal R."/>
        </authorList>
    </citation>
    <scope>NUCLEOTIDE SEQUENCE [LARGE SCALE GENOMIC DNA]</scope>
    <source>
        <strain evidence="1 2">LE124</strain>
    </source>
</reference>
<evidence type="ECO:0008006" key="3">
    <source>
        <dbReference type="Google" id="ProtNLM"/>
    </source>
</evidence>
<dbReference type="Gene3D" id="1.20.1050.10">
    <property type="match status" value="1"/>
</dbReference>
<accession>T0I5V9</accession>
<dbReference type="EMBL" id="ATHL01000001">
    <property type="protein sequence ID" value="EQB19728.1"/>
    <property type="molecule type" value="Genomic_DNA"/>
</dbReference>
<sequence length="126" mass="14408">MAWIFAALNTLEPPIVECTMSLLFERERPWFAERQPMLDQRVRDRLQQLSDRLGCDEWLDGSFGAGDLMMVTVLRRLESTHLLDAFPDLLAYIARGEARPAYRQAFTDQLAVFETASSATKPTADR</sequence>
<gene>
    <name evidence="1" type="ORF">L284_00135</name>
</gene>
<dbReference type="Proteomes" id="UP000015527">
    <property type="component" value="Unassembled WGS sequence"/>
</dbReference>
<dbReference type="AlphaFoldDB" id="T0I5V9"/>
<dbReference type="PATRIC" id="fig|1096930.3.peg.24"/>
<organism evidence="1 2">
    <name type="scientific">Novosphingobium lindaniclasticum LE124</name>
    <dbReference type="NCBI Taxonomy" id="1096930"/>
    <lineage>
        <taxon>Bacteria</taxon>
        <taxon>Pseudomonadati</taxon>
        <taxon>Pseudomonadota</taxon>
        <taxon>Alphaproteobacteria</taxon>
        <taxon>Sphingomonadales</taxon>
        <taxon>Sphingomonadaceae</taxon>
        <taxon>Novosphingobium</taxon>
    </lineage>
</organism>
<comment type="caution">
    <text evidence="1">The sequence shown here is derived from an EMBL/GenBank/DDBJ whole genome shotgun (WGS) entry which is preliminary data.</text>
</comment>
<evidence type="ECO:0000313" key="2">
    <source>
        <dbReference type="Proteomes" id="UP000015527"/>
    </source>
</evidence>
<name>T0I5V9_9SPHN</name>
<evidence type="ECO:0000313" key="1">
    <source>
        <dbReference type="EMBL" id="EQB19728.1"/>
    </source>
</evidence>